<dbReference type="GO" id="GO:0005886">
    <property type="term" value="C:plasma membrane"/>
    <property type="evidence" value="ECO:0007669"/>
    <property type="project" value="UniProtKB-SubCell"/>
</dbReference>
<evidence type="ECO:0000313" key="11">
    <source>
        <dbReference type="Proteomes" id="UP000317010"/>
    </source>
</evidence>
<evidence type="ECO:0000256" key="1">
    <source>
        <dbReference type="ARBA" id="ARBA00004651"/>
    </source>
</evidence>
<evidence type="ECO:0000256" key="6">
    <source>
        <dbReference type="ARBA" id="ARBA00022989"/>
    </source>
</evidence>
<keyword evidence="6 8" id="KW-1133">Transmembrane helix</keyword>
<dbReference type="GO" id="GO:0009103">
    <property type="term" value="P:lipopolysaccharide biosynthetic process"/>
    <property type="evidence" value="ECO:0007669"/>
    <property type="project" value="UniProtKB-ARBA"/>
</dbReference>
<accession>A0A562U6U6</accession>
<reference evidence="10 11" key="1">
    <citation type="submission" date="2019-07" db="EMBL/GenBank/DDBJ databases">
        <title>Genomic Encyclopedia of Archaeal and Bacterial Type Strains, Phase II (KMG-II): from individual species to whole genera.</title>
        <authorList>
            <person name="Goeker M."/>
        </authorList>
    </citation>
    <scope>NUCLEOTIDE SEQUENCE [LARGE SCALE GENOMIC DNA]</scope>
    <source>
        <strain evidence="10 11">ATCC BAA-1854</strain>
    </source>
</reference>
<keyword evidence="3 10" id="KW-0328">Glycosyltransferase</keyword>
<keyword evidence="5 8" id="KW-0812">Transmembrane</keyword>
<name>A0A562U6U6_9SPHI</name>
<dbReference type="OrthoDB" id="9813729at2"/>
<proteinExistence type="predicted"/>
<organism evidence="10 11">
    <name type="scientific">Mucilaginibacter frigoritolerans</name>
    <dbReference type="NCBI Taxonomy" id="652788"/>
    <lineage>
        <taxon>Bacteria</taxon>
        <taxon>Pseudomonadati</taxon>
        <taxon>Bacteroidota</taxon>
        <taxon>Sphingobacteriia</taxon>
        <taxon>Sphingobacteriales</taxon>
        <taxon>Sphingobacteriaceae</taxon>
        <taxon>Mucilaginibacter</taxon>
    </lineage>
</organism>
<feature type="transmembrane region" description="Helical" evidence="8">
    <location>
        <begin position="16"/>
        <end position="34"/>
    </location>
</feature>
<dbReference type="AlphaFoldDB" id="A0A562U6U6"/>
<feature type="transmembrane region" description="Helical" evidence="8">
    <location>
        <begin position="109"/>
        <end position="131"/>
    </location>
</feature>
<keyword evidence="4 10" id="KW-0808">Transferase</keyword>
<evidence type="ECO:0000313" key="10">
    <source>
        <dbReference type="EMBL" id="TWJ01498.1"/>
    </source>
</evidence>
<evidence type="ECO:0000259" key="9">
    <source>
        <dbReference type="Pfam" id="PF13231"/>
    </source>
</evidence>
<comment type="subcellular location">
    <subcellularLocation>
        <location evidence="1">Cell membrane</location>
        <topology evidence="1">Multi-pass membrane protein</topology>
    </subcellularLocation>
</comment>
<feature type="transmembrane region" description="Helical" evidence="8">
    <location>
        <begin position="252"/>
        <end position="271"/>
    </location>
</feature>
<evidence type="ECO:0000256" key="5">
    <source>
        <dbReference type="ARBA" id="ARBA00022692"/>
    </source>
</evidence>
<feature type="transmembrane region" description="Helical" evidence="8">
    <location>
        <begin position="278"/>
        <end position="294"/>
    </location>
</feature>
<dbReference type="Proteomes" id="UP000317010">
    <property type="component" value="Unassembled WGS sequence"/>
</dbReference>
<dbReference type="RefSeq" id="WP_144911489.1">
    <property type="nucleotide sequence ID" value="NZ_VLLI01000004.1"/>
</dbReference>
<feature type="transmembrane region" description="Helical" evidence="8">
    <location>
        <begin position="300"/>
        <end position="318"/>
    </location>
</feature>
<feature type="transmembrane region" description="Helical" evidence="8">
    <location>
        <begin position="138"/>
        <end position="154"/>
    </location>
</feature>
<feature type="transmembrane region" description="Helical" evidence="8">
    <location>
        <begin position="202"/>
        <end position="222"/>
    </location>
</feature>
<dbReference type="EMBL" id="VLLI01000004">
    <property type="protein sequence ID" value="TWJ01498.1"/>
    <property type="molecule type" value="Genomic_DNA"/>
</dbReference>
<feature type="transmembrane region" description="Helical" evidence="8">
    <location>
        <begin position="160"/>
        <end position="190"/>
    </location>
</feature>
<gene>
    <name evidence="10" type="ORF">JN11_01649</name>
</gene>
<protein>
    <submittedName>
        <fullName evidence="10">Dolichyl-phosphate-mannose-protein mannosyltransferase</fullName>
    </submittedName>
</protein>
<comment type="caution">
    <text evidence="10">The sequence shown here is derived from an EMBL/GenBank/DDBJ whole genome shotgun (WGS) entry which is preliminary data.</text>
</comment>
<evidence type="ECO:0000256" key="7">
    <source>
        <dbReference type="ARBA" id="ARBA00023136"/>
    </source>
</evidence>
<feature type="transmembrane region" description="Helical" evidence="8">
    <location>
        <begin position="330"/>
        <end position="351"/>
    </location>
</feature>
<evidence type="ECO:0000256" key="4">
    <source>
        <dbReference type="ARBA" id="ARBA00022679"/>
    </source>
</evidence>
<dbReference type="Pfam" id="PF13231">
    <property type="entry name" value="PMT_2"/>
    <property type="match status" value="1"/>
</dbReference>
<keyword evidence="11" id="KW-1185">Reference proteome</keyword>
<keyword evidence="7 8" id="KW-0472">Membrane</keyword>
<evidence type="ECO:0000256" key="3">
    <source>
        <dbReference type="ARBA" id="ARBA00022676"/>
    </source>
</evidence>
<evidence type="ECO:0000256" key="8">
    <source>
        <dbReference type="SAM" id="Phobius"/>
    </source>
</evidence>
<dbReference type="GO" id="GO:0016763">
    <property type="term" value="F:pentosyltransferase activity"/>
    <property type="evidence" value="ECO:0007669"/>
    <property type="project" value="TreeGrafter"/>
</dbReference>
<keyword evidence="2" id="KW-1003">Cell membrane</keyword>
<dbReference type="PANTHER" id="PTHR33908:SF11">
    <property type="entry name" value="MEMBRANE PROTEIN"/>
    <property type="match status" value="1"/>
</dbReference>
<evidence type="ECO:0000256" key="2">
    <source>
        <dbReference type="ARBA" id="ARBA00022475"/>
    </source>
</evidence>
<dbReference type="PANTHER" id="PTHR33908">
    <property type="entry name" value="MANNOSYLTRANSFERASE YKCB-RELATED"/>
    <property type="match status" value="1"/>
</dbReference>
<dbReference type="InterPro" id="IPR038731">
    <property type="entry name" value="RgtA/B/C-like"/>
</dbReference>
<sequence>MNSALSSSVFSKQKNLVNLVYLLALIKFILPYLIQNPVYEPHRDEFLYLAESHHMAWGYLEVPPLMSVFGYLTNIMGGGIFWIKLWPSLFGAFTYILVARLIFLFGGQLFAVIAGFMPFVFGYFMHVHFMFQPNFLDMFFWTLMAYGLVLYIKTEKTSGLYIAGIALGMGIMSKYSIVFFAISLLIGLLLTTERNILLKKHFYYALLIGLIICLPNLIWQYLHGFPFVTQAKELQDKQLQNVNRIDFLKFQLLYNIPCIFTWLSGLYWLFFISAGRQYRFIGWAFLIVMAIFVMGQGKGYYGMSAYPVLFGFGAVFLERLTTGRFKYMRYVIIGYAVLIGCFLNTITLPFLPPQQLVTYYVHNSIFRKLGFLTWEDRKSHPLPQDFADMLGWEEMTAKVARVRNILPDSVKNKFVIDCDNYGEGAAIDHYGPLYHIGSPIGQSASYLFWTPLTDFYDRDTFVIVTDDRDEIHADFIREFESASVIDSITNRYSREFGSYIILLKQPSQKFRKIWKGHYESARQKTSLFSNKEN</sequence>
<dbReference type="InterPro" id="IPR050297">
    <property type="entry name" value="LipidA_mod_glycosyltrf_83"/>
</dbReference>
<feature type="domain" description="Glycosyltransferase RgtA/B/C/D-like" evidence="9">
    <location>
        <begin position="71"/>
        <end position="219"/>
    </location>
</feature>